<dbReference type="InterPro" id="IPR005754">
    <property type="entry name" value="Sortase"/>
</dbReference>
<gene>
    <name evidence="3" type="ORF">ACF05T_22305</name>
</gene>
<dbReference type="InterPro" id="IPR042001">
    <property type="entry name" value="Sortase_F"/>
</dbReference>
<dbReference type="RefSeq" id="WP_391935902.1">
    <property type="nucleotide sequence ID" value="NZ_JBIBSM010000012.1"/>
</dbReference>
<dbReference type="SUPFAM" id="SSF63817">
    <property type="entry name" value="Sortase"/>
    <property type="match status" value="1"/>
</dbReference>
<proteinExistence type="predicted"/>
<evidence type="ECO:0000256" key="1">
    <source>
        <dbReference type="ARBA" id="ARBA00022801"/>
    </source>
</evidence>
<evidence type="ECO:0000256" key="2">
    <source>
        <dbReference type="SAM" id="MobiDB-lite"/>
    </source>
</evidence>
<evidence type="ECO:0000313" key="3">
    <source>
        <dbReference type="EMBL" id="MFF8278819.1"/>
    </source>
</evidence>
<keyword evidence="1" id="KW-0378">Hydrolase</keyword>
<organism evidence="3 4">
    <name type="scientific">Streptomyces lateritius</name>
    <dbReference type="NCBI Taxonomy" id="67313"/>
    <lineage>
        <taxon>Bacteria</taxon>
        <taxon>Bacillati</taxon>
        <taxon>Actinomycetota</taxon>
        <taxon>Actinomycetes</taxon>
        <taxon>Kitasatosporales</taxon>
        <taxon>Streptomycetaceae</taxon>
        <taxon>Streptomyces</taxon>
    </lineage>
</organism>
<keyword evidence="4" id="KW-1185">Reference proteome</keyword>
<dbReference type="EMBL" id="JBIBSM010000012">
    <property type="protein sequence ID" value="MFF8278819.1"/>
    <property type="molecule type" value="Genomic_DNA"/>
</dbReference>
<accession>A0ABW6YG65</accession>
<evidence type="ECO:0000313" key="4">
    <source>
        <dbReference type="Proteomes" id="UP001603013"/>
    </source>
</evidence>
<feature type="region of interest" description="Disordered" evidence="2">
    <location>
        <begin position="48"/>
        <end position="73"/>
    </location>
</feature>
<dbReference type="Proteomes" id="UP001603013">
    <property type="component" value="Unassembled WGS sequence"/>
</dbReference>
<name>A0ABW6YG65_9ACTN</name>
<reference evidence="3 4" key="1">
    <citation type="submission" date="2024-10" db="EMBL/GenBank/DDBJ databases">
        <title>The Natural Products Discovery Center: Release of the First 8490 Sequenced Strains for Exploring Actinobacteria Biosynthetic Diversity.</title>
        <authorList>
            <person name="Kalkreuter E."/>
            <person name="Kautsar S.A."/>
            <person name="Yang D."/>
            <person name="Bader C.D."/>
            <person name="Teijaro C.N."/>
            <person name="Fluegel L."/>
            <person name="Davis C.M."/>
            <person name="Simpson J.R."/>
            <person name="Lauterbach L."/>
            <person name="Steele A.D."/>
            <person name="Gui C."/>
            <person name="Meng S."/>
            <person name="Li G."/>
            <person name="Viehrig K."/>
            <person name="Ye F."/>
            <person name="Su P."/>
            <person name="Kiefer A.F."/>
            <person name="Nichols A."/>
            <person name="Cepeda A.J."/>
            <person name="Yan W."/>
            <person name="Fan B."/>
            <person name="Jiang Y."/>
            <person name="Adhikari A."/>
            <person name="Zheng C.-J."/>
            <person name="Schuster L."/>
            <person name="Cowan T.M."/>
            <person name="Smanski M.J."/>
            <person name="Chevrette M.G."/>
            <person name="De Carvalho L.P.S."/>
            <person name="Shen B."/>
        </authorList>
    </citation>
    <scope>NUCLEOTIDE SEQUENCE [LARGE SCALE GENOMIC DNA]</scope>
    <source>
        <strain evidence="3 4">NPDC015755</strain>
    </source>
</reference>
<dbReference type="Gene3D" id="2.40.260.10">
    <property type="entry name" value="Sortase"/>
    <property type="match status" value="1"/>
</dbReference>
<dbReference type="Pfam" id="PF04203">
    <property type="entry name" value="Sortase"/>
    <property type="match status" value="1"/>
</dbReference>
<protein>
    <submittedName>
        <fullName evidence="3">Class F sortase</fullName>
    </submittedName>
</protein>
<comment type="caution">
    <text evidence="3">The sequence shown here is derived from an EMBL/GenBank/DDBJ whole genome shotgun (WGS) entry which is preliminary data.</text>
</comment>
<sequence>MTRTRTRTRTARRVGGGAAVLFGAVLLTAGALLLGGAPARRTAAGDAGVVPASAHPSGRGAVGAADASPPNRLDGPHGLRANLVPVGADRDGVLDLPDDTRTGGWWALGAPAGAAEGTTLLAGHVDTRRSGLGAFATLHELPLGSRVEVRAANGRTYRYVIAARRTYRQQALPRDLFTRTGPHRLALVTCTGSFDPVAAAYDSNLVLFATPA</sequence>
<dbReference type="CDD" id="cd05829">
    <property type="entry name" value="Sortase_F"/>
    <property type="match status" value="1"/>
</dbReference>
<dbReference type="InterPro" id="IPR023365">
    <property type="entry name" value="Sortase_dom-sf"/>
</dbReference>